<protein>
    <submittedName>
        <fullName evidence="3">DUF3084 domain-containing protein</fullName>
    </submittedName>
</protein>
<organism evidence="3 4">
    <name type="scientific">Candidatus Segetimicrobium genomatis</name>
    <dbReference type="NCBI Taxonomy" id="2569760"/>
    <lineage>
        <taxon>Bacteria</taxon>
        <taxon>Bacillati</taxon>
        <taxon>Candidatus Sysuimicrobiota</taxon>
        <taxon>Candidatus Sysuimicrobiia</taxon>
        <taxon>Candidatus Sysuimicrobiales</taxon>
        <taxon>Candidatus Segetimicrobiaceae</taxon>
        <taxon>Candidatus Segetimicrobium</taxon>
    </lineage>
</organism>
<evidence type="ECO:0000256" key="1">
    <source>
        <dbReference type="SAM" id="Coils"/>
    </source>
</evidence>
<dbReference type="Proteomes" id="UP000318834">
    <property type="component" value="Unassembled WGS sequence"/>
</dbReference>
<dbReference type="InterPro" id="IPR021435">
    <property type="entry name" value="DUF3084"/>
</dbReference>
<keyword evidence="2" id="KW-0812">Transmembrane</keyword>
<name>A0A537IX82_9BACT</name>
<comment type="caution">
    <text evidence="3">The sequence shown here is derived from an EMBL/GenBank/DDBJ whole genome shotgun (WGS) entry which is preliminary data.</text>
</comment>
<evidence type="ECO:0000256" key="2">
    <source>
        <dbReference type="SAM" id="Phobius"/>
    </source>
</evidence>
<feature type="transmembrane region" description="Helical" evidence="2">
    <location>
        <begin position="47"/>
        <end position="67"/>
    </location>
</feature>
<keyword evidence="2" id="KW-0472">Membrane</keyword>
<dbReference type="Pfam" id="PF11283">
    <property type="entry name" value="DUF3084"/>
    <property type="match status" value="1"/>
</dbReference>
<accession>A0A537IX82</accession>
<dbReference type="AlphaFoldDB" id="A0A537IX82"/>
<keyword evidence="2" id="KW-1133">Transmembrane helix</keyword>
<proteinExistence type="predicted"/>
<feature type="transmembrane region" description="Helical" evidence="2">
    <location>
        <begin position="6"/>
        <end position="26"/>
    </location>
</feature>
<gene>
    <name evidence="3" type="ORF">E6H05_05395</name>
</gene>
<reference evidence="3 4" key="1">
    <citation type="journal article" date="2019" name="Nat. Microbiol.">
        <title>Mediterranean grassland soil C-N compound turnover is dependent on rainfall and depth, and is mediated by genomically divergent microorganisms.</title>
        <authorList>
            <person name="Diamond S."/>
            <person name="Andeer P.F."/>
            <person name="Li Z."/>
            <person name="Crits-Christoph A."/>
            <person name="Burstein D."/>
            <person name="Anantharaman K."/>
            <person name="Lane K.R."/>
            <person name="Thomas B.C."/>
            <person name="Pan C."/>
            <person name="Northen T.R."/>
            <person name="Banfield J.F."/>
        </authorList>
    </citation>
    <scope>NUCLEOTIDE SEQUENCE [LARGE SCALE GENOMIC DNA]</scope>
    <source>
        <strain evidence="3">NP_8</strain>
    </source>
</reference>
<dbReference type="EMBL" id="VBAP01000036">
    <property type="protein sequence ID" value="TMI75929.1"/>
    <property type="molecule type" value="Genomic_DNA"/>
</dbReference>
<evidence type="ECO:0000313" key="4">
    <source>
        <dbReference type="Proteomes" id="UP000318834"/>
    </source>
</evidence>
<evidence type="ECO:0000313" key="3">
    <source>
        <dbReference type="EMBL" id="TMI75929.1"/>
    </source>
</evidence>
<sequence>MELGVLLIPILIVVSGAIALVGNAVGRNIGRRRLSLFQLRPRYTAQIVTVITGMLITIVTLIVVLLISSEARVALFRLNAVLRQTHQLEEEIRRQEDRLKQLALGDIAYLGAVRQRVLADVERATDMARENGIGPDGHGDVVVLTPPRASWDDIAHLVDLRETDTVVRLVASQNTLKGEPLTVFVQLFDNRLVYAQGTVLVEGIVDGRQAREVISRELLRLADQSARLARGRVLPPPFTLVTAPAAAQVDIDAHRAAVAKVQRAGRQVLVQVVAPRDVYTVGPLTVSFTVR</sequence>
<feature type="coiled-coil region" evidence="1">
    <location>
        <begin position="78"/>
        <end position="105"/>
    </location>
</feature>
<keyword evidence="1" id="KW-0175">Coiled coil</keyword>